<dbReference type="Pfam" id="PF10300">
    <property type="entry name" value="Iml2-TPR_39"/>
    <property type="match status" value="1"/>
</dbReference>
<evidence type="ECO:0000256" key="2">
    <source>
        <dbReference type="ARBA" id="ARBA00018424"/>
    </source>
</evidence>
<dbReference type="VEuPathDB" id="FungiDB:Bcin11g06260"/>
<gene>
    <name evidence="6" type="ORF">BCIN_11g06260</name>
</gene>
<feature type="region of interest" description="Disordered" evidence="5">
    <location>
        <begin position="167"/>
        <end position="189"/>
    </location>
</feature>
<dbReference type="PANTHER" id="PTHR31859:SF1">
    <property type="entry name" value="TETRATRICOPEPTIDE REPEAT PROTEIN 39C"/>
    <property type="match status" value="1"/>
</dbReference>
<dbReference type="GO" id="GO:0005741">
    <property type="term" value="C:mitochondrial outer membrane"/>
    <property type="evidence" value="ECO:0007669"/>
    <property type="project" value="TreeGrafter"/>
</dbReference>
<dbReference type="GO" id="GO:0005634">
    <property type="term" value="C:nucleus"/>
    <property type="evidence" value="ECO:0007669"/>
    <property type="project" value="TreeGrafter"/>
</dbReference>
<dbReference type="AlphaFoldDB" id="A0A384JXN1"/>
<dbReference type="KEGG" id="bfu:BCIN_11g06260"/>
<reference evidence="6 7" key="2">
    <citation type="journal article" date="2012" name="Eukaryot. Cell">
        <title>Genome update of Botrytis cinerea strains B05.10 and T4.</title>
        <authorList>
            <person name="Staats M."/>
            <person name="van Kan J.A."/>
        </authorList>
    </citation>
    <scope>NUCLEOTIDE SEQUENCE [LARGE SCALE GENOMIC DNA]</scope>
    <source>
        <strain evidence="6 7">B05.10</strain>
    </source>
</reference>
<dbReference type="GeneID" id="5428783"/>
<dbReference type="EMBL" id="CP009815">
    <property type="protein sequence ID" value="ATZ55366.1"/>
    <property type="molecule type" value="Genomic_DNA"/>
</dbReference>
<evidence type="ECO:0000313" key="6">
    <source>
        <dbReference type="EMBL" id="ATZ55366.1"/>
    </source>
</evidence>
<reference evidence="6 7" key="3">
    <citation type="journal article" date="2017" name="Mol. Plant Pathol.">
        <title>A gapless genome sequence of the fungus Botrytis cinerea.</title>
        <authorList>
            <person name="Van Kan J.A."/>
            <person name="Stassen J.H."/>
            <person name="Mosbach A."/>
            <person name="Van Der Lee T.A."/>
            <person name="Faino L."/>
            <person name="Farmer A.D."/>
            <person name="Papasotiriou D.G."/>
            <person name="Zhou S."/>
            <person name="Seidl M.F."/>
            <person name="Cottam E."/>
            <person name="Edel D."/>
            <person name="Hahn M."/>
            <person name="Schwartz D.C."/>
            <person name="Dietrich R.A."/>
            <person name="Widdison S."/>
            <person name="Scalliet G."/>
        </authorList>
    </citation>
    <scope>NUCLEOTIDE SEQUENCE [LARGE SCALE GENOMIC DNA]</scope>
    <source>
        <strain evidence="6 7">B05.10</strain>
    </source>
</reference>
<reference evidence="6 7" key="1">
    <citation type="journal article" date="2011" name="PLoS Genet.">
        <title>Genomic analysis of the necrotrophic fungal pathogens Sclerotinia sclerotiorum and Botrytis cinerea.</title>
        <authorList>
            <person name="Amselem J."/>
            <person name="Cuomo C.A."/>
            <person name="van Kan J.A."/>
            <person name="Viaud M."/>
            <person name="Benito E.P."/>
            <person name="Couloux A."/>
            <person name="Coutinho P.M."/>
            <person name="de Vries R.P."/>
            <person name="Dyer P.S."/>
            <person name="Fillinger S."/>
            <person name="Fournier E."/>
            <person name="Gout L."/>
            <person name="Hahn M."/>
            <person name="Kohn L."/>
            <person name="Lapalu N."/>
            <person name="Plummer K.M."/>
            <person name="Pradier J.M."/>
            <person name="Quevillon E."/>
            <person name="Sharon A."/>
            <person name="Simon A."/>
            <person name="ten Have A."/>
            <person name="Tudzynski B."/>
            <person name="Tudzynski P."/>
            <person name="Wincker P."/>
            <person name="Andrew M."/>
            <person name="Anthouard V."/>
            <person name="Beever R.E."/>
            <person name="Beffa R."/>
            <person name="Benoit I."/>
            <person name="Bouzid O."/>
            <person name="Brault B."/>
            <person name="Chen Z."/>
            <person name="Choquer M."/>
            <person name="Collemare J."/>
            <person name="Cotton P."/>
            <person name="Danchin E.G."/>
            <person name="Da Silva C."/>
            <person name="Gautier A."/>
            <person name="Giraud C."/>
            <person name="Giraud T."/>
            <person name="Gonzalez C."/>
            <person name="Grossetete S."/>
            <person name="Guldener U."/>
            <person name="Henrissat B."/>
            <person name="Howlett B.J."/>
            <person name="Kodira C."/>
            <person name="Kretschmer M."/>
            <person name="Lappartient A."/>
            <person name="Leroch M."/>
            <person name="Levis C."/>
            <person name="Mauceli E."/>
            <person name="Neuveglise C."/>
            <person name="Oeser B."/>
            <person name="Pearson M."/>
            <person name="Poulain J."/>
            <person name="Poussereau N."/>
            <person name="Quesneville H."/>
            <person name="Rascle C."/>
            <person name="Schumacher J."/>
            <person name="Segurens B."/>
            <person name="Sexton A."/>
            <person name="Silva E."/>
            <person name="Sirven C."/>
            <person name="Soanes D.M."/>
            <person name="Talbot N.J."/>
            <person name="Templeton M."/>
            <person name="Yandava C."/>
            <person name="Yarden O."/>
            <person name="Zeng Q."/>
            <person name="Rollins J.A."/>
            <person name="Lebrun M.H."/>
            <person name="Dickman M."/>
        </authorList>
    </citation>
    <scope>NUCLEOTIDE SEQUENCE [LARGE SCALE GENOMIC DNA]</scope>
    <source>
        <strain evidence="6 7">B05.10</strain>
    </source>
</reference>
<evidence type="ECO:0000256" key="1">
    <source>
        <dbReference type="ARBA" id="ARBA00011408"/>
    </source>
</evidence>
<name>A0A384JXN1_BOTFB</name>
<comment type="function">
    <text evidence="4">Inclusion body (IB) resident protein that interacts strongly with lipid droplet (LD) proteins. Involved in LD-mediated IB clearing after protein folding stress, probably by enabling access to the IBs of an LD-stored soluble sterol derivative that acts as a chaperone in inclusion clearing.</text>
</comment>
<sequence length="691" mass="77894">MSRWFRSAVKAAPTMVGEDEEQHLRDVEAAMLKLLNDDIDEADKLLKKNDSSYHHLGRGISGFLSAMMGVEKDLLKEAAAILLEAENKSWEDMKKAQKDTTAFQSKIYPQGTEYLLCYSVAQLTSAITAVLSGSITEAVKGFYKLRKAYLTLDGILEIENKHLEKMASSSSSTTSLTSRPPSRKSTLPAVTVDDIAHQTANISVGDLDEKMDEHNASLPDVSRPPSPPSVTNPYDIEPELAERVFTNRTDIFIHSGVRLCCGLLLLVFSMIENPIFNKILYIVGFKGDRERGTRLLWQATRYQNFNSAIAALALLGYYNGLAGFCDILPTDAGADENLTGYPKKKCEALLAEMKSRHPHSRLWKLEEARMLSYNKNLQGALEILEDNSKSKMKQIAMINTFEMALTTLFFHEYQKSAAAWINCSEQSAWSPTLYHYMAGASYVELYRNTRLSDPTAAKIHKKQATEFLLKAPPLAGKQKVMAKQLPFDIYIVSKVGKWEQRAKTWNVDLVDAIGPSPFVEMIYFWNGVKKSGNVELQKCLDLLEENRMTCPEKCNEDEDDKAIHLLLRGCVVRNMGRYEEARKILKGEIVDSERHARGALRDDWTLPSAYYELACCSWHEKDLPPTGDTASEGKISDGKLIEYRKEKVLDCEEKLLKLHSWPQTYVFEARMSFKISTSLLTVRREKGLAGL</sequence>
<dbReference type="RefSeq" id="XP_024551931.1">
    <property type="nucleotide sequence ID" value="XM_024696127.1"/>
</dbReference>
<dbReference type="Proteomes" id="UP000001798">
    <property type="component" value="Chromosome 11"/>
</dbReference>
<evidence type="ECO:0000256" key="3">
    <source>
        <dbReference type="ARBA" id="ARBA00019539"/>
    </source>
</evidence>
<keyword evidence="7" id="KW-1185">Reference proteome</keyword>
<organism evidence="6 7">
    <name type="scientific">Botryotinia fuckeliana (strain B05.10)</name>
    <name type="common">Noble rot fungus</name>
    <name type="synonym">Botrytis cinerea</name>
    <dbReference type="NCBI Taxonomy" id="332648"/>
    <lineage>
        <taxon>Eukaryota</taxon>
        <taxon>Fungi</taxon>
        <taxon>Dikarya</taxon>
        <taxon>Ascomycota</taxon>
        <taxon>Pezizomycotina</taxon>
        <taxon>Leotiomycetes</taxon>
        <taxon>Helotiales</taxon>
        <taxon>Sclerotiniaceae</taxon>
        <taxon>Botrytis</taxon>
    </lineage>
</organism>
<proteinExistence type="predicted"/>
<dbReference type="GO" id="GO:0005829">
    <property type="term" value="C:cytosol"/>
    <property type="evidence" value="ECO:0007669"/>
    <property type="project" value="TreeGrafter"/>
</dbReference>
<dbReference type="PANTHER" id="PTHR31859">
    <property type="entry name" value="TETRATRICOPEPTIDE REPEAT PROTEIN 39 FAMILY MEMBER"/>
    <property type="match status" value="1"/>
</dbReference>
<feature type="compositionally biased region" description="Low complexity" evidence="5">
    <location>
        <begin position="168"/>
        <end position="186"/>
    </location>
</feature>
<accession>A0A384JXN1</accession>
<comment type="subunit">
    <text evidence="1">Interacts with lipid droplet proteins.</text>
</comment>
<dbReference type="InterPro" id="IPR019412">
    <property type="entry name" value="IML2/TPR_39"/>
</dbReference>
<evidence type="ECO:0000313" key="7">
    <source>
        <dbReference type="Proteomes" id="UP000001798"/>
    </source>
</evidence>
<protein>
    <recommendedName>
        <fullName evidence="2">Inclusion body clearance protein IML2</fullName>
    </recommendedName>
    <alternativeName>
        <fullName evidence="3">Inclusion body clearance protein iml2</fullName>
    </alternativeName>
</protein>
<dbReference type="OrthoDB" id="2154985at2759"/>
<evidence type="ECO:0000256" key="5">
    <source>
        <dbReference type="SAM" id="MobiDB-lite"/>
    </source>
</evidence>
<evidence type="ECO:0000256" key="4">
    <source>
        <dbReference type="ARBA" id="ARBA00043897"/>
    </source>
</evidence>